<dbReference type="InterPro" id="IPR015421">
    <property type="entry name" value="PyrdxlP-dep_Trfase_major"/>
</dbReference>
<reference evidence="5 6" key="1">
    <citation type="submission" date="2019-05" db="EMBL/GenBank/DDBJ databases">
        <authorList>
            <person name="Qu J.-H."/>
        </authorList>
    </citation>
    <scope>NUCLEOTIDE SEQUENCE [LARGE SCALE GENOMIC DNA]</scope>
    <source>
        <strain evidence="5 6">NS28</strain>
    </source>
</reference>
<comment type="caution">
    <text evidence="5">The sequence shown here is derived from an EMBL/GenBank/DDBJ whole genome shotgun (WGS) entry which is preliminary data.</text>
</comment>
<dbReference type="GO" id="GO:0008483">
    <property type="term" value="F:transaminase activity"/>
    <property type="evidence" value="ECO:0007669"/>
    <property type="project" value="UniProtKB-KW"/>
</dbReference>
<keyword evidence="3" id="KW-0663">Pyridoxal phosphate</keyword>
<name>A0A5M8QXJ0_9BACT</name>
<dbReference type="SUPFAM" id="SSF53383">
    <property type="entry name" value="PLP-dependent transferases"/>
    <property type="match status" value="1"/>
</dbReference>
<dbReference type="PANTHER" id="PTHR13693">
    <property type="entry name" value="CLASS II AMINOTRANSFERASE/8-AMINO-7-OXONONANOATE SYNTHASE"/>
    <property type="match status" value="1"/>
</dbReference>
<evidence type="ECO:0000313" key="6">
    <source>
        <dbReference type="Proteomes" id="UP000323994"/>
    </source>
</evidence>
<dbReference type="GO" id="GO:0009102">
    <property type="term" value="P:biotin biosynthetic process"/>
    <property type="evidence" value="ECO:0007669"/>
    <property type="project" value="TreeGrafter"/>
</dbReference>
<dbReference type="Gene3D" id="3.90.1150.10">
    <property type="entry name" value="Aspartate Aminotransferase, domain 1"/>
    <property type="match status" value="1"/>
</dbReference>
<evidence type="ECO:0000259" key="4">
    <source>
        <dbReference type="Pfam" id="PF00155"/>
    </source>
</evidence>
<dbReference type="GO" id="GO:0008710">
    <property type="term" value="F:8-amino-7-oxononanoate synthase activity"/>
    <property type="evidence" value="ECO:0007669"/>
    <property type="project" value="TreeGrafter"/>
</dbReference>
<evidence type="ECO:0000313" key="5">
    <source>
        <dbReference type="EMBL" id="KAA6440078.1"/>
    </source>
</evidence>
<dbReference type="Proteomes" id="UP000323994">
    <property type="component" value="Unassembled WGS sequence"/>
</dbReference>
<keyword evidence="2 5" id="KW-0808">Transferase</keyword>
<dbReference type="GO" id="GO:0030170">
    <property type="term" value="F:pyridoxal phosphate binding"/>
    <property type="evidence" value="ECO:0007669"/>
    <property type="project" value="InterPro"/>
</dbReference>
<dbReference type="Gene3D" id="3.40.640.10">
    <property type="entry name" value="Type I PLP-dependent aspartate aminotransferase-like (Major domain)"/>
    <property type="match status" value="1"/>
</dbReference>
<protein>
    <submittedName>
        <fullName evidence="5">Pyridoxal phosphate-dependent aminotransferase family protein</fullName>
    </submittedName>
</protein>
<dbReference type="Pfam" id="PF00155">
    <property type="entry name" value="Aminotran_1_2"/>
    <property type="match status" value="1"/>
</dbReference>
<organism evidence="5 6">
    <name type="scientific">Dyadobacter flavalbus</name>
    <dbReference type="NCBI Taxonomy" id="2579942"/>
    <lineage>
        <taxon>Bacteria</taxon>
        <taxon>Pseudomonadati</taxon>
        <taxon>Bacteroidota</taxon>
        <taxon>Cytophagia</taxon>
        <taxon>Cytophagales</taxon>
        <taxon>Spirosomataceae</taxon>
        <taxon>Dyadobacter</taxon>
    </lineage>
</organism>
<proteinExistence type="predicted"/>
<sequence>MSIFKTNKLPGRTVISAANEEFLWFSGTDYLGLGHNEAFRIFLKDGLEAYGNHFGSSRNNSLQLVAYDEAEELFSAFTGAPSAIMVSSGMWAGQLVMKEIENLVHSRSEAELIKYHYAPRVHPALWGNYFKPENKSWKEWSDQVVYEIESSSLETAHIICTDAIGSPMVEEFDFSIFSELSPSQNTWLIVDESHALGIAGQDGCGFWKNLNQISGVNKIVLSSLNKALGIPGGVILSDDITNSQLRRSPWFAGASPPAPAYMHVLKMMLETSLYTTLHSALMQNIAYFEQKIPAGNLFQRINAYPVYCSKNPALFDHLLENKIMASCFSYPMPTDAPVTRIVVSALHQKEDLDKLAEVCKLFISQD</sequence>
<dbReference type="EMBL" id="VBSN01000027">
    <property type="protein sequence ID" value="KAA6440078.1"/>
    <property type="molecule type" value="Genomic_DNA"/>
</dbReference>
<comment type="cofactor">
    <cofactor evidence="1">
        <name>pyridoxal 5'-phosphate</name>
        <dbReference type="ChEBI" id="CHEBI:597326"/>
    </cofactor>
</comment>
<dbReference type="RefSeq" id="WP_139011108.1">
    <property type="nucleotide sequence ID" value="NZ_VBSN01000027.1"/>
</dbReference>
<gene>
    <name evidence="5" type="ORF">FEM33_05590</name>
</gene>
<dbReference type="AlphaFoldDB" id="A0A5M8QXJ0"/>
<keyword evidence="5" id="KW-0032">Aminotransferase</keyword>
<dbReference type="InterPro" id="IPR015422">
    <property type="entry name" value="PyrdxlP-dep_Trfase_small"/>
</dbReference>
<dbReference type="PANTHER" id="PTHR13693:SF100">
    <property type="entry name" value="8-AMINO-7-OXONONANOATE SYNTHASE"/>
    <property type="match status" value="1"/>
</dbReference>
<dbReference type="InterPro" id="IPR004839">
    <property type="entry name" value="Aminotransferase_I/II_large"/>
</dbReference>
<keyword evidence="6" id="KW-1185">Reference proteome</keyword>
<evidence type="ECO:0000256" key="1">
    <source>
        <dbReference type="ARBA" id="ARBA00001933"/>
    </source>
</evidence>
<dbReference type="InterPro" id="IPR015424">
    <property type="entry name" value="PyrdxlP-dep_Trfase"/>
</dbReference>
<feature type="domain" description="Aminotransferase class I/classII large" evidence="4">
    <location>
        <begin position="178"/>
        <end position="357"/>
    </location>
</feature>
<accession>A0A5M8QXJ0</accession>
<dbReference type="OrthoDB" id="846426at2"/>
<dbReference type="InterPro" id="IPR050087">
    <property type="entry name" value="AON_synthase_class-II"/>
</dbReference>
<evidence type="ECO:0000256" key="3">
    <source>
        <dbReference type="ARBA" id="ARBA00022898"/>
    </source>
</evidence>
<evidence type="ECO:0000256" key="2">
    <source>
        <dbReference type="ARBA" id="ARBA00022679"/>
    </source>
</evidence>